<keyword evidence="2" id="KW-1185">Reference proteome</keyword>
<evidence type="ECO:0000313" key="1">
    <source>
        <dbReference type="EMBL" id="NBJ94728.1"/>
    </source>
</evidence>
<dbReference type="AlphaFoldDB" id="A0A9X5BJ47"/>
<protein>
    <submittedName>
        <fullName evidence="1">Uncharacterized protein</fullName>
    </submittedName>
</protein>
<comment type="caution">
    <text evidence="1">The sequence shown here is derived from an EMBL/GenBank/DDBJ whole genome shotgun (WGS) entry which is preliminary data.</text>
</comment>
<accession>A0A9X5BJ47</accession>
<reference evidence="1" key="1">
    <citation type="submission" date="2018-09" db="EMBL/GenBank/DDBJ databases">
        <title>Murine metabolic-syndrome-specific gut microbial biobank.</title>
        <authorList>
            <person name="Liu C."/>
        </authorList>
    </citation>
    <scope>NUCLEOTIDE SEQUENCE</scope>
    <source>
        <strain evidence="1">D42-62</strain>
    </source>
</reference>
<organism evidence="1 2">
    <name type="scientific">Parablautia muri</name>
    <dbReference type="NCBI Taxonomy" id="2320879"/>
    <lineage>
        <taxon>Bacteria</taxon>
        <taxon>Bacillati</taxon>
        <taxon>Bacillota</taxon>
        <taxon>Clostridia</taxon>
        <taxon>Lachnospirales</taxon>
        <taxon>Lachnospiraceae</taxon>
        <taxon>Parablautia</taxon>
    </lineage>
</organism>
<proteinExistence type="predicted"/>
<gene>
    <name evidence="1" type="ORF">D5281_19645</name>
</gene>
<name>A0A9X5BJ47_9FIRM</name>
<sequence length="76" mass="8880">MTDRYAVNFAAYLFCVRKTSDKIQDFAGLTVYADTRSVKNNRITNFIKHNYSCVDEFNKKIYNIIIYEKGVSGMHQ</sequence>
<dbReference type="EMBL" id="QZDT01000048">
    <property type="protein sequence ID" value="NBJ94728.1"/>
    <property type="molecule type" value="Genomic_DNA"/>
</dbReference>
<dbReference type="Proteomes" id="UP001154420">
    <property type="component" value="Unassembled WGS sequence"/>
</dbReference>
<evidence type="ECO:0000313" key="2">
    <source>
        <dbReference type="Proteomes" id="UP001154420"/>
    </source>
</evidence>